<dbReference type="InterPro" id="IPR050218">
    <property type="entry name" value="LptD"/>
</dbReference>
<dbReference type="EMBL" id="FPHQ01000074">
    <property type="protein sequence ID" value="SFV76203.1"/>
    <property type="molecule type" value="Genomic_DNA"/>
</dbReference>
<accession>A0A1W1D6F1</accession>
<sequence>MPIFYSPHHEWVLEGRGSGFLAPSFGSYDESVANEDNNYQVRIPYYFNIAPDRDFLLTLNHLSSRGSVVEGIYRQLITESDYWKEGRFEIEGHYLNEDDITNNKRWLLNSKINLSINDKININADTNRVSDADYFKDIAHNNISASSLHSKIDASYKDDERNLALSLFAETEQLINSGSAAAYTRAPEFSISKGFEGLSGRDMNLSLVSTKFAHNDSSKTTGVRTHAQAGFKRSISTDAYSLTPSLNLSTTDYALDNSADQDRSIYSFGIDSKLFLERETNLFGVDLIQTLTPRLAYHYTPKRNQGALPIFDSESKNDSYNNLFTGQKFTGIDRISNANDFTLGLESEFIDEETGDTYAKFNIAQSFYNDIQVVSSTANTNFDTRRKYSDITASADFLLENLTFNNALQYDPETNRIDKRDSAITYQLSPRKFLTIAHHDDNGTKSAELYGAYPIIKQVHVFAGINRSITDSITNKETTGIAYESCCWAVRLAHFKKHISGNDYDYVTDFELVLKGLTTTSPGLSKRLEEEIPNYLANLDD</sequence>
<gene>
    <name evidence="2" type="ORF">MNB_SUP05-10-215</name>
</gene>
<name>A0A1W1D6F1_9ZZZZ</name>
<dbReference type="AlphaFoldDB" id="A0A1W1D6F1"/>
<dbReference type="GO" id="GO:0061024">
    <property type="term" value="P:membrane organization"/>
    <property type="evidence" value="ECO:0007669"/>
    <property type="project" value="InterPro"/>
</dbReference>
<reference evidence="2" key="1">
    <citation type="submission" date="2016-10" db="EMBL/GenBank/DDBJ databases">
        <authorList>
            <person name="de Groot N.N."/>
        </authorList>
    </citation>
    <scope>NUCLEOTIDE SEQUENCE</scope>
</reference>
<dbReference type="PANTHER" id="PTHR30189:SF1">
    <property type="entry name" value="LPS-ASSEMBLY PROTEIN LPTD"/>
    <property type="match status" value="1"/>
</dbReference>
<evidence type="ECO:0000313" key="2">
    <source>
        <dbReference type="EMBL" id="SFV76203.1"/>
    </source>
</evidence>
<protein>
    <submittedName>
        <fullName evidence="2">Organic solvent tolerance protein</fullName>
    </submittedName>
</protein>
<evidence type="ECO:0000259" key="1">
    <source>
        <dbReference type="Pfam" id="PF04453"/>
    </source>
</evidence>
<organism evidence="2">
    <name type="scientific">hydrothermal vent metagenome</name>
    <dbReference type="NCBI Taxonomy" id="652676"/>
    <lineage>
        <taxon>unclassified sequences</taxon>
        <taxon>metagenomes</taxon>
        <taxon>ecological metagenomes</taxon>
    </lineage>
</organism>
<feature type="domain" description="LptD C-terminal" evidence="1">
    <location>
        <begin position="103"/>
        <end position="442"/>
    </location>
</feature>
<dbReference type="PANTHER" id="PTHR30189">
    <property type="entry name" value="LPS-ASSEMBLY PROTEIN"/>
    <property type="match status" value="1"/>
</dbReference>
<dbReference type="GO" id="GO:1990351">
    <property type="term" value="C:transporter complex"/>
    <property type="evidence" value="ECO:0007669"/>
    <property type="project" value="TreeGrafter"/>
</dbReference>
<dbReference type="GO" id="GO:0009279">
    <property type="term" value="C:cell outer membrane"/>
    <property type="evidence" value="ECO:0007669"/>
    <property type="project" value="TreeGrafter"/>
</dbReference>
<dbReference type="Pfam" id="PF04453">
    <property type="entry name" value="LptD"/>
    <property type="match status" value="1"/>
</dbReference>
<proteinExistence type="predicted"/>
<dbReference type="InterPro" id="IPR007543">
    <property type="entry name" value="LptD_C"/>
</dbReference>